<evidence type="ECO:0000313" key="2">
    <source>
        <dbReference type="Proteomes" id="UP001164743"/>
    </source>
</evidence>
<accession>A0ABY7D0E8</accession>
<evidence type="ECO:0000313" key="1">
    <source>
        <dbReference type="EMBL" id="WAQ90339.1"/>
    </source>
</evidence>
<dbReference type="RefSeq" id="XP_053025894.1">
    <property type="nucleotide sequence ID" value="XM_053161925.1"/>
</dbReference>
<dbReference type="GeneID" id="77802820"/>
<sequence length="519" mass="58949">MPSAGGPCADPGGTSDLLGLDKGLGASGSELLALGSIVPQEEEYIRVESPFERRAKAVDEVWRGMWDPDRYESIMNNLTEENQMWMSVIKLYLVNLSEQYAEELGTLGRPDDMLMKPAVDRLCGLFTGEIVPLLLEGSPHGQGTNSARAQEAKRSTGSACLEAVNECLAADRPQEHFHKTAFSLVEAGLQAPLILYRKQLITAHEVGAFFSTEGVVKAVGKQLVDVYGEEYPHFTRFVNFKPDMQFLKHDLRTVTMHWWLNMLDTPTEGRILYRSMQALFSKMGLREDSQDGISSATWERFRSDEFMDEFRWKGTVPSSAVGNSDSMIPYLLNLFTQASRTHDVPEFLADFWVVRFVLRYHAGNMREALFKADAELKLQYEATETLLGLHAILNRACAQQWWFQWDQKTVLVQNAERIQNFRLPTGKREAQKYLESLASLKSLLGELEVEEGLVHRSGIAALLGRFQEKEATSLVLNDWLQPVEYTTVKTMLPVLKTSRREIFKELIRVLSYRFTHSFK</sequence>
<reference evidence="1" key="1">
    <citation type="submission" date="2022-10" db="EMBL/GenBank/DDBJ databases">
        <title>Puccinia triticina Genome sequencing and assembly.</title>
        <authorList>
            <person name="Li C."/>
        </authorList>
    </citation>
    <scope>NUCLEOTIDE SEQUENCE</scope>
    <source>
        <strain evidence="1">Pt15</strain>
    </source>
</reference>
<name>A0ABY7D0E8_9BASI</name>
<dbReference type="EMBL" id="CP110432">
    <property type="protein sequence ID" value="WAQ90339.1"/>
    <property type="molecule type" value="Genomic_DNA"/>
</dbReference>
<protein>
    <submittedName>
        <fullName evidence="1">Uncharacterized protein</fullName>
    </submittedName>
</protein>
<organism evidence="1 2">
    <name type="scientific">Puccinia triticina</name>
    <dbReference type="NCBI Taxonomy" id="208348"/>
    <lineage>
        <taxon>Eukaryota</taxon>
        <taxon>Fungi</taxon>
        <taxon>Dikarya</taxon>
        <taxon>Basidiomycota</taxon>
        <taxon>Pucciniomycotina</taxon>
        <taxon>Pucciniomycetes</taxon>
        <taxon>Pucciniales</taxon>
        <taxon>Pucciniaceae</taxon>
        <taxon>Puccinia</taxon>
    </lineage>
</organism>
<keyword evidence="2" id="KW-1185">Reference proteome</keyword>
<gene>
    <name evidence="1" type="ORF">PtA15_12A328</name>
</gene>
<dbReference type="Proteomes" id="UP001164743">
    <property type="component" value="Chromosome 12A"/>
</dbReference>
<proteinExistence type="predicted"/>